<dbReference type="SUPFAM" id="SSF55608">
    <property type="entry name" value="Homing endonucleases"/>
    <property type="match status" value="1"/>
</dbReference>
<comment type="caution">
    <text evidence="4">The sequence shown here is derived from an EMBL/GenBank/DDBJ whole genome shotgun (WGS) entry which is preliminary data.</text>
</comment>
<dbReference type="Pfam" id="PF01592">
    <property type="entry name" value="NifU_N"/>
    <property type="match status" value="1"/>
</dbReference>
<evidence type="ECO:0000313" key="5">
    <source>
        <dbReference type="Proteomes" id="UP000177362"/>
    </source>
</evidence>
<organism evidence="4 5">
    <name type="scientific">Candidatus Sungbacteria bacterium RIFCSPHIGHO2_02_FULL_49_12</name>
    <dbReference type="NCBI Taxonomy" id="1802271"/>
    <lineage>
        <taxon>Bacteria</taxon>
        <taxon>Candidatus Sungiibacteriota</taxon>
    </lineage>
</organism>
<dbReference type="InterPro" id="IPR006142">
    <property type="entry name" value="INTEIN"/>
</dbReference>
<dbReference type="EMBL" id="MHQJ01000022">
    <property type="protein sequence ID" value="OHA01209.1"/>
    <property type="molecule type" value="Genomic_DNA"/>
</dbReference>
<keyword evidence="1" id="KW-0068">Autocatalytic cleavage</keyword>
<dbReference type="PANTHER" id="PTHR10093">
    <property type="entry name" value="IRON-SULFUR CLUSTER ASSEMBLY ENZYME NIFU HOMOLOG"/>
    <property type="match status" value="1"/>
</dbReference>
<dbReference type="PROSITE" id="PS50818">
    <property type="entry name" value="INTEIN_C_TER"/>
    <property type="match status" value="1"/>
</dbReference>
<dbReference type="GO" id="GO:0016226">
    <property type="term" value="P:iron-sulfur cluster assembly"/>
    <property type="evidence" value="ECO:0007669"/>
    <property type="project" value="InterPro"/>
</dbReference>
<dbReference type="InterPro" id="IPR027434">
    <property type="entry name" value="Homing_endonucl"/>
</dbReference>
<dbReference type="InterPro" id="IPR030934">
    <property type="entry name" value="Intein_C"/>
</dbReference>
<dbReference type="NCBIfam" id="TIGR01443">
    <property type="entry name" value="intein_Cterm"/>
    <property type="match status" value="1"/>
</dbReference>
<dbReference type="InterPro" id="IPR004042">
    <property type="entry name" value="Intein_endonuc_central"/>
</dbReference>
<dbReference type="InterPro" id="IPR036844">
    <property type="entry name" value="Hint_dom_sf"/>
</dbReference>
<dbReference type="SMART" id="SM00306">
    <property type="entry name" value="HintN"/>
    <property type="match status" value="1"/>
</dbReference>
<dbReference type="PRINTS" id="PR00379">
    <property type="entry name" value="INTEIN"/>
</dbReference>
<keyword evidence="2" id="KW-0651">Protein splicing</keyword>
<gene>
    <name evidence="4" type="ORF">A3C11_02340</name>
</gene>
<name>A0A1G2KS22_9BACT</name>
<proteinExistence type="predicted"/>
<dbReference type="Pfam" id="PF14528">
    <property type="entry name" value="LAGLIDADG_3"/>
    <property type="match status" value="1"/>
</dbReference>
<reference evidence="4 5" key="1">
    <citation type="journal article" date="2016" name="Nat. Commun.">
        <title>Thousands of microbial genomes shed light on interconnected biogeochemical processes in an aquifer system.</title>
        <authorList>
            <person name="Anantharaman K."/>
            <person name="Brown C.T."/>
            <person name="Hug L.A."/>
            <person name="Sharon I."/>
            <person name="Castelle C.J."/>
            <person name="Probst A.J."/>
            <person name="Thomas B.C."/>
            <person name="Singh A."/>
            <person name="Wilkins M.J."/>
            <person name="Karaoz U."/>
            <person name="Brodie E.L."/>
            <person name="Williams K.H."/>
            <person name="Hubbard S.S."/>
            <person name="Banfield J.F."/>
        </authorList>
    </citation>
    <scope>NUCLEOTIDE SEQUENCE [LARGE SCALE GENOMIC DNA]</scope>
</reference>
<dbReference type="STRING" id="1802271.A3C11_02340"/>
<dbReference type="SUPFAM" id="SSF51294">
    <property type="entry name" value="Hedgehog/intein (Hint) domain"/>
    <property type="match status" value="1"/>
</dbReference>
<dbReference type="AlphaFoldDB" id="A0A1G2KS22"/>
<dbReference type="InterPro" id="IPR004860">
    <property type="entry name" value="LAGLIDADG_dom"/>
</dbReference>
<evidence type="ECO:0000256" key="1">
    <source>
        <dbReference type="ARBA" id="ARBA00022813"/>
    </source>
</evidence>
<evidence type="ECO:0000313" key="4">
    <source>
        <dbReference type="EMBL" id="OHA01209.1"/>
    </source>
</evidence>
<dbReference type="Gene3D" id="3.90.1010.10">
    <property type="match status" value="1"/>
</dbReference>
<dbReference type="InterPro" id="IPR002871">
    <property type="entry name" value="NIF_FeS_clus_asmbl_NifU_N"/>
</dbReference>
<accession>A0A1G2KS22</accession>
<dbReference type="Gene3D" id="2.170.16.10">
    <property type="entry name" value="Hedgehog/Intein (Hint) domain"/>
    <property type="match status" value="1"/>
</dbReference>
<dbReference type="GO" id="GO:0005506">
    <property type="term" value="F:iron ion binding"/>
    <property type="evidence" value="ECO:0007669"/>
    <property type="project" value="InterPro"/>
</dbReference>
<dbReference type="GO" id="GO:0004519">
    <property type="term" value="F:endonuclease activity"/>
    <property type="evidence" value="ECO:0007669"/>
    <property type="project" value="InterPro"/>
</dbReference>
<protein>
    <recommendedName>
        <fullName evidence="3">DOD-type homing endonuclease domain-containing protein</fullName>
    </recommendedName>
</protein>
<feature type="domain" description="DOD-type homing endonuclease" evidence="3">
    <location>
        <begin position="211"/>
        <end position="349"/>
    </location>
</feature>
<sequence length="609" mass="69602">MEEKTKTVSPKINLDADVVNQYSGEKWYYSDIVKDHFFNPRNLLLTDPVEGEFNASGIVGSPACIVSETLIQTNPEVKMIRDVPVQERVLSTDGRFHRVKRVFNPSYRGELITLKNQFGKLTATPDHLVLALQVPRKADSPFVHTWKKKKIPVSWVHAGDLQKGDTCLYPIPQEAREMRSLILPTFEKKKFDFKSIALPKTVPISEGLLELFGYFIAEGYTTKDSKEVGFTFSIKERVYADRVRTLARDIFKLDVSIYERLVNHRIDVAVYNVQLAQIFRGWFGASAESKKIPDFVLFLGPNIQRALIQGLWRGDGFFSADREQPRAGFATISATLVHQLRWLLLRQRIAPSFYREKLKVRKGVRHLPSYRIHVGDIQSLLRLADILEIPFARTPKRRYAEEVWFDDSFIYLPVRGVSSQKYSGRLYNFEVATSHTYTTDAFAVHNCGDVMHIWMKVDPETERVKDLKWRTFGCGSAIAATSMFSVMVTENGGLTLDEARGIKPQHIMERLGGLPNRKIHCSVLVDKAFHKAANDYFRKINKYDKIIVEGAKVIDQATQTTDKDIEEAVLEGAVDLDTVQKKLKVGIGNPDVIPEVEQLIRFYKEKYYG</sequence>
<dbReference type="GO" id="GO:0051536">
    <property type="term" value="F:iron-sulfur cluster binding"/>
    <property type="evidence" value="ECO:0007669"/>
    <property type="project" value="InterPro"/>
</dbReference>
<dbReference type="CDD" id="cd00081">
    <property type="entry name" value="Hint"/>
    <property type="match status" value="1"/>
</dbReference>
<dbReference type="InterPro" id="IPR003587">
    <property type="entry name" value="Hint_dom_N"/>
</dbReference>
<evidence type="ECO:0000259" key="3">
    <source>
        <dbReference type="PROSITE" id="PS50819"/>
    </source>
</evidence>
<dbReference type="Proteomes" id="UP000177362">
    <property type="component" value="Unassembled WGS sequence"/>
</dbReference>
<dbReference type="Gene3D" id="3.10.28.10">
    <property type="entry name" value="Homing endonucleases"/>
    <property type="match status" value="1"/>
</dbReference>
<dbReference type="GO" id="GO:0016539">
    <property type="term" value="P:intein-mediated protein splicing"/>
    <property type="evidence" value="ECO:0007669"/>
    <property type="project" value="InterPro"/>
</dbReference>
<evidence type="ECO:0000256" key="2">
    <source>
        <dbReference type="ARBA" id="ARBA00023000"/>
    </source>
</evidence>
<dbReference type="SUPFAM" id="SSF82649">
    <property type="entry name" value="SufE/NifU"/>
    <property type="match status" value="1"/>
</dbReference>
<dbReference type="PROSITE" id="PS50819">
    <property type="entry name" value="INTEIN_ENDONUCLEASE"/>
    <property type="match status" value="1"/>
</dbReference>